<evidence type="ECO:0000313" key="3">
    <source>
        <dbReference type="Proteomes" id="UP000603904"/>
    </source>
</evidence>
<dbReference type="GO" id="GO:0008168">
    <property type="term" value="F:methyltransferase activity"/>
    <property type="evidence" value="ECO:0007669"/>
    <property type="project" value="UniProtKB-KW"/>
</dbReference>
<accession>A0ABQ4G5W1</accession>
<dbReference type="InterPro" id="IPR041698">
    <property type="entry name" value="Methyltransf_25"/>
</dbReference>
<dbReference type="Pfam" id="PF13649">
    <property type="entry name" value="Methyltransf_25"/>
    <property type="match status" value="1"/>
</dbReference>
<keyword evidence="2" id="KW-0808">Transferase</keyword>
<reference evidence="2 3" key="1">
    <citation type="submission" date="2021-01" db="EMBL/GenBank/DDBJ databases">
        <title>Whole genome shotgun sequence of Microbispora corallina NBRC 16416.</title>
        <authorList>
            <person name="Komaki H."/>
            <person name="Tamura T."/>
        </authorList>
    </citation>
    <scope>NUCLEOTIDE SEQUENCE [LARGE SCALE GENOMIC DNA]</scope>
    <source>
        <strain evidence="2 3">NBRC 16416</strain>
    </source>
</reference>
<feature type="domain" description="Methyltransferase" evidence="1">
    <location>
        <begin position="59"/>
        <end position="159"/>
    </location>
</feature>
<evidence type="ECO:0000313" key="2">
    <source>
        <dbReference type="EMBL" id="GIH42415.1"/>
    </source>
</evidence>
<evidence type="ECO:0000259" key="1">
    <source>
        <dbReference type="Pfam" id="PF13649"/>
    </source>
</evidence>
<dbReference type="CDD" id="cd02440">
    <property type="entry name" value="AdoMet_MTases"/>
    <property type="match status" value="1"/>
</dbReference>
<sequence length="274" mass="29762">MGYPAWLRLPLVTDQATNETTGDQMPPTNRSRLTFHGPLSEERAAGFLARLVATEPKSVLDIGCGWGELSLRLLAAAPDATGIGIDLLVQDLERGRALAASRGLADRMEYLEESATGTQRGPADVVLCVGSGQALSDAPAPDQFGEALKELHRLVNPGGRVLYGEGFWERRPQPEELARMWPGAKPDDHLPLDGMVEAAVSAGFRVEWLEVASQEEWDQFEAGYLADIEVWLAANADHPKAAELRADADRQRASYLTGYRGILGMVYLTLVPVA</sequence>
<dbReference type="InterPro" id="IPR029063">
    <property type="entry name" value="SAM-dependent_MTases_sf"/>
</dbReference>
<dbReference type="Gene3D" id="3.40.50.150">
    <property type="entry name" value="Vaccinia Virus protein VP39"/>
    <property type="match status" value="1"/>
</dbReference>
<dbReference type="GO" id="GO:0032259">
    <property type="term" value="P:methylation"/>
    <property type="evidence" value="ECO:0007669"/>
    <property type="project" value="UniProtKB-KW"/>
</dbReference>
<dbReference type="Proteomes" id="UP000603904">
    <property type="component" value="Unassembled WGS sequence"/>
</dbReference>
<proteinExistence type="predicted"/>
<organism evidence="2 3">
    <name type="scientific">Microbispora corallina</name>
    <dbReference type="NCBI Taxonomy" id="83302"/>
    <lineage>
        <taxon>Bacteria</taxon>
        <taxon>Bacillati</taxon>
        <taxon>Actinomycetota</taxon>
        <taxon>Actinomycetes</taxon>
        <taxon>Streptosporangiales</taxon>
        <taxon>Streptosporangiaceae</taxon>
        <taxon>Microbispora</taxon>
    </lineage>
</organism>
<gene>
    <name evidence="2" type="ORF">Mco01_54150</name>
</gene>
<dbReference type="SUPFAM" id="SSF53335">
    <property type="entry name" value="S-adenosyl-L-methionine-dependent methyltransferases"/>
    <property type="match status" value="1"/>
</dbReference>
<dbReference type="EMBL" id="BOOC01000030">
    <property type="protein sequence ID" value="GIH42415.1"/>
    <property type="molecule type" value="Genomic_DNA"/>
</dbReference>
<comment type="caution">
    <text evidence="2">The sequence shown here is derived from an EMBL/GenBank/DDBJ whole genome shotgun (WGS) entry which is preliminary data.</text>
</comment>
<keyword evidence="2" id="KW-0489">Methyltransferase</keyword>
<protein>
    <submittedName>
        <fullName evidence="2">SAM-dependent methyltransferase</fullName>
    </submittedName>
</protein>
<name>A0ABQ4G5W1_9ACTN</name>
<keyword evidence="3" id="KW-1185">Reference proteome</keyword>